<protein>
    <recommendedName>
        <fullName evidence="3">Apea-like HEPN domain-containing protein</fullName>
    </recommendedName>
</protein>
<accession>A0AB36KQC4</accession>
<dbReference type="AlphaFoldDB" id="A0AB36KQC4"/>
<proteinExistence type="predicted"/>
<comment type="caution">
    <text evidence="1">The sequence shown here is derived from an EMBL/GenBank/DDBJ whole genome shotgun (WGS) entry which is preliminary data.</text>
</comment>
<evidence type="ECO:0008006" key="3">
    <source>
        <dbReference type="Google" id="ProtNLM"/>
    </source>
</evidence>
<dbReference type="RefSeq" id="WP_054090694.1">
    <property type="nucleotide sequence ID" value="NZ_JAIFYV010000090.1"/>
</dbReference>
<gene>
    <name evidence="1" type="ORF">BTW15_27815</name>
</gene>
<dbReference type="Proteomes" id="UP000189855">
    <property type="component" value="Unassembled WGS sequence"/>
</dbReference>
<dbReference type="EMBL" id="MSDS01000047">
    <property type="protein sequence ID" value="OPE56858.1"/>
    <property type="molecule type" value="Genomic_DNA"/>
</dbReference>
<name>A0AB36KQC4_PSEUB</name>
<evidence type="ECO:0000313" key="2">
    <source>
        <dbReference type="Proteomes" id="UP000189855"/>
    </source>
</evidence>
<organism evidence="1 2">
    <name type="scientific">Pseudomonas syringae pv. tomato</name>
    <dbReference type="NCBI Taxonomy" id="323"/>
    <lineage>
        <taxon>Bacteria</taxon>
        <taxon>Pseudomonadati</taxon>
        <taxon>Pseudomonadota</taxon>
        <taxon>Gammaproteobacteria</taxon>
        <taxon>Pseudomonadales</taxon>
        <taxon>Pseudomonadaceae</taxon>
        <taxon>Pseudomonas</taxon>
    </lineage>
</organism>
<sequence length="234" mass="25664">MGISKPHKYIHPVRAGSMVGTYADIAEQAFGGFLDDSLNSAATVGLSSLEAHRRLRDLDERRRLSGIKTVVFAAMAIEAAAFEFAATALGDLVARGDLDKMGLVRKWMTVTERICGQPLDFGGPAIQGLKRLVKARNALVHYKSKPENDAGTVREAMMAEWTQFEKKQVPNAFRTLVLLSLELEASPCGIFGGFPYRDKSICPPGFTNDYSPRPGVKAVIDHCHEIHKKHLKGV</sequence>
<reference evidence="1 2" key="1">
    <citation type="journal article" date="2017" name="Mol. Ecol.">
        <title>Adaptation of the pathogen, Pseudomonas syringae, during experimental evolution on a native vs. alternative host plant.</title>
        <authorList>
            <person name="Meaden S."/>
            <person name="Koskella B."/>
        </authorList>
    </citation>
    <scope>NUCLEOTIDE SEQUENCE [LARGE SCALE GENOMIC DNA]</scope>
    <source>
        <strain evidence="1 2">PT23</strain>
    </source>
</reference>
<evidence type="ECO:0000313" key="1">
    <source>
        <dbReference type="EMBL" id="OPE56858.1"/>
    </source>
</evidence>